<organism evidence="2 3">
    <name type="scientific">Portunus trituberculatus</name>
    <name type="common">Swimming crab</name>
    <name type="synonym">Neptunus trituberculatus</name>
    <dbReference type="NCBI Taxonomy" id="210409"/>
    <lineage>
        <taxon>Eukaryota</taxon>
        <taxon>Metazoa</taxon>
        <taxon>Ecdysozoa</taxon>
        <taxon>Arthropoda</taxon>
        <taxon>Crustacea</taxon>
        <taxon>Multicrustacea</taxon>
        <taxon>Malacostraca</taxon>
        <taxon>Eumalacostraca</taxon>
        <taxon>Eucarida</taxon>
        <taxon>Decapoda</taxon>
        <taxon>Pleocyemata</taxon>
        <taxon>Brachyura</taxon>
        <taxon>Eubrachyura</taxon>
        <taxon>Portunoidea</taxon>
        <taxon>Portunidae</taxon>
        <taxon>Portuninae</taxon>
        <taxon>Portunus</taxon>
    </lineage>
</organism>
<sequence length="96" mass="10051">MVNSPQHWFLITNTGFQIPFKSKHVNNSETPPAALALDNSPSQGVSCGRARGSGGGAGAGIGRKGSESVPTARRAKQLRGEWRRAVPPRLMDGAAA</sequence>
<protein>
    <submittedName>
        <fullName evidence="2">Uncharacterized protein</fullName>
    </submittedName>
</protein>
<feature type="compositionally biased region" description="Gly residues" evidence="1">
    <location>
        <begin position="51"/>
        <end position="63"/>
    </location>
</feature>
<evidence type="ECO:0000256" key="1">
    <source>
        <dbReference type="SAM" id="MobiDB-lite"/>
    </source>
</evidence>
<name>A0A5B7FZC3_PORTR</name>
<comment type="caution">
    <text evidence="2">The sequence shown here is derived from an EMBL/GenBank/DDBJ whole genome shotgun (WGS) entry which is preliminary data.</text>
</comment>
<keyword evidence="3" id="KW-1185">Reference proteome</keyword>
<reference evidence="2 3" key="1">
    <citation type="submission" date="2019-05" db="EMBL/GenBank/DDBJ databases">
        <title>Another draft genome of Portunus trituberculatus and its Hox gene families provides insights of decapod evolution.</title>
        <authorList>
            <person name="Jeong J.-H."/>
            <person name="Song I."/>
            <person name="Kim S."/>
            <person name="Choi T."/>
            <person name="Kim D."/>
            <person name="Ryu S."/>
            <person name="Kim W."/>
        </authorList>
    </citation>
    <scope>NUCLEOTIDE SEQUENCE [LARGE SCALE GENOMIC DNA]</scope>
    <source>
        <tissue evidence="2">Muscle</tissue>
    </source>
</reference>
<dbReference type="EMBL" id="VSRR010009639">
    <property type="protein sequence ID" value="MPC50645.1"/>
    <property type="molecule type" value="Genomic_DNA"/>
</dbReference>
<gene>
    <name evidence="2" type="ORF">E2C01_044474</name>
</gene>
<proteinExistence type="predicted"/>
<dbReference type="Proteomes" id="UP000324222">
    <property type="component" value="Unassembled WGS sequence"/>
</dbReference>
<dbReference type="AlphaFoldDB" id="A0A5B7FZC3"/>
<evidence type="ECO:0000313" key="2">
    <source>
        <dbReference type="EMBL" id="MPC50645.1"/>
    </source>
</evidence>
<feature type="region of interest" description="Disordered" evidence="1">
    <location>
        <begin position="31"/>
        <end position="96"/>
    </location>
</feature>
<evidence type="ECO:0000313" key="3">
    <source>
        <dbReference type="Proteomes" id="UP000324222"/>
    </source>
</evidence>
<accession>A0A5B7FZC3</accession>